<dbReference type="InterPro" id="IPR053137">
    <property type="entry name" value="NLR-like"/>
</dbReference>
<dbReference type="Gene3D" id="3.40.50.1580">
    <property type="entry name" value="Nucleoside phosphorylase domain"/>
    <property type="match status" value="1"/>
</dbReference>
<dbReference type="SUPFAM" id="SSF52540">
    <property type="entry name" value="P-loop containing nucleoside triphosphate hydrolases"/>
    <property type="match status" value="1"/>
</dbReference>
<keyword evidence="1" id="KW-0677">Repeat</keyword>
<keyword evidence="2" id="KW-0853">WD repeat</keyword>
<dbReference type="EMBL" id="CAJPDQ010000037">
    <property type="protein sequence ID" value="CAF9930907.1"/>
    <property type="molecule type" value="Genomic_DNA"/>
</dbReference>
<reference evidence="5" key="1">
    <citation type="submission" date="2021-03" db="EMBL/GenBank/DDBJ databases">
        <authorList>
            <person name="Tagirdzhanova G."/>
        </authorList>
    </citation>
    <scope>NUCLEOTIDE SEQUENCE</scope>
</reference>
<protein>
    <recommendedName>
        <fullName evidence="4">Nephrocystin 3-like N-terminal domain-containing protein</fullName>
    </recommendedName>
</protein>
<accession>A0A8H3IK15</accession>
<dbReference type="SUPFAM" id="SSF53167">
    <property type="entry name" value="Purine and uridine phosphorylases"/>
    <property type="match status" value="1"/>
</dbReference>
<dbReference type="InterPro" id="IPR036322">
    <property type="entry name" value="WD40_repeat_dom_sf"/>
</dbReference>
<dbReference type="PROSITE" id="PS50294">
    <property type="entry name" value="WD_REPEATS_REGION"/>
    <property type="match status" value="3"/>
</dbReference>
<evidence type="ECO:0000259" key="4">
    <source>
        <dbReference type="Pfam" id="PF24883"/>
    </source>
</evidence>
<comment type="caution">
    <text evidence="5">The sequence shown here is derived from an EMBL/GenBank/DDBJ whole genome shotgun (WGS) entry which is preliminary data.</text>
</comment>
<dbReference type="Gene3D" id="3.40.50.300">
    <property type="entry name" value="P-loop containing nucleotide triphosphate hydrolases"/>
    <property type="match status" value="1"/>
</dbReference>
<proteinExistence type="predicted"/>
<feature type="domain" description="Nephrocystin 3-like N-terminal" evidence="4">
    <location>
        <begin position="393"/>
        <end position="552"/>
    </location>
</feature>
<dbReference type="Proteomes" id="UP000664169">
    <property type="component" value="Unassembled WGS sequence"/>
</dbReference>
<gene>
    <name evidence="5" type="ORF">GOMPHAMPRED_005765</name>
</gene>
<evidence type="ECO:0000256" key="3">
    <source>
        <dbReference type="SAM" id="MobiDB-lite"/>
    </source>
</evidence>
<dbReference type="GO" id="GO:0009116">
    <property type="term" value="P:nucleoside metabolic process"/>
    <property type="evidence" value="ECO:0007669"/>
    <property type="project" value="InterPro"/>
</dbReference>
<dbReference type="PANTHER" id="PTHR46082:SF11">
    <property type="entry name" value="AAA+ ATPASE DOMAIN-CONTAINING PROTEIN-RELATED"/>
    <property type="match status" value="1"/>
</dbReference>
<sequence>MEKSSEKSSLTTEDYTVALICALDVELAPTEAMLDEEHPQLSGTAGDTNSYSLGRIGLHNIVIAGLPSGTYGTTAASNVAINLMRSFPNVRFGLMVGIGGAAHVTDEEPENELRLGDIVVSSPQAEHGGVIQYDFGKLVAEGHFVQTGILNKPPTVLSTAITRLRARARKKGYALQPHLNKMFKDYPKMVKAYNRPGLETDRLYHKEYKHQGAASNCRDCSQDNVVQRTARSDDDPMVHYGLIGSANQVLKNPEARDKLHKEKGIICFEMEAAGLMNDFQCLVIRGICDYCDSHKNKQWQPYAAAVAAAFAKELLLGIAPHQVDTAPQARGVLSDEIRQNIRVVEAKIDAISSRPIQTGLSVASQCLRALRTTDPRVDKNRIESSNGGLYADSCRWVLENDNYKRWKNERDSRLLHIKGEPGKGKTMLVCGILNDLLSSFGAYFFFQETDVRINNATSALRGLIYMLADQKSELISHVQASYERAGKELFTDRNSWHALQAIFKEILKELEAVDTVIVIDAINECIIDRDKLLELITYCNTNYKVKWIVSSRGWPDIDRYMKRCPNRIRLSLKYNKDSIENAIDKYVNHRVALLAEHQRYEGQTKDSVAKHLLANANGTFLWVSLVCQTLEKIRPSSTIASLNQFPPDLNHLYERMLERVLADDKEDYLREILAVATALFRPVTMSELLTLTDFPPELTNNVAELKNLVRECGGFLSIRDSTIEFVHQSAKEYILQKAEKKVFPKGIHNMHRDIYERLIESLSKTLKKDIFGLDSLNNPAISLNEVRKPNPNPLNGIEYACFYWPRHLAIAIRQSDSEDKALKTLLQFLRKHLLHWIEAMTFFEGIPQAIGRLYELESQPLIRGGSALLRDFVHDAHRFALTFGEMLQKYPLQIYSSGAVFTPTNSILKQTFAEYEPNWVKVRMNAEFEWSENVTRVWSHDSTITAIAYSSDGYHFACGFEDGMLELWNIVSGVMQRRINVASMPDFNCNLRTSARRRSWPRYLHKDKPTTELDLDEEDSDEDDDNISVQSDHGSIGVKQDLAASDVFAAPSSPEPKNMIRTDGEMSITDLAFHEDEGGVIFVIDGRRVGFWNTQTDEVKRQPELDAPSAPLVMSVHGKYMAYGIDSPFVTLYNTEPGAEKRILKGQFDDISLITFSPDGELLASCSRKGLIQVWSASTGLPLGGLDESNEEVAAILIFPDGKRLVSAKRTADGSEVVTMLDLDSGKTYWSLDSDCRGLCLSPDGERFVLVRKGHTLFYNTSDCKVLKDLSDKQDSLCVFSPSGEQLATTDSGGIRLFSIHDTKSLPDMIAPAKLSSVRRTYFSDDSRWLTMESQGMLLETYNTRKNRVQRSERFPDSYISATSEAEPLFAYVTEGSHTVSLLNLKTLSSESKLDLPHSCGKATEMSFSPDGKFLAVGTVDGMLYVWNLTTQDKILDIDDQISTVPVRCLLWSTASTRLAARFDNESVGVWDLDCKRQLLFKIILTLEDDLLCMAFSSDGCRLITTHARIFEIWDVDRGSLITRVLDPRMDADTPKYFSMALSQDCSKLSCASAAGLELWDLPNRTLLHSLDMSLSSFKKMSFCQEDTALRLESGVLDIRVTSAGSSILSLGSKSDIFCTKDWIFRDNRPLMWLPDAYRSAQTKYQNKRLVLHHDSGRIALLEFSCPFRKTTEDESELSSPLSRAMTLGDMEASLASHHALPEDLRHVDLKNHHSMRWTSYNEVGLVR</sequence>
<dbReference type="PROSITE" id="PS50082">
    <property type="entry name" value="WD_REPEATS_2"/>
    <property type="match status" value="3"/>
</dbReference>
<feature type="repeat" description="WD" evidence="2">
    <location>
        <begin position="937"/>
        <end position="978"/>
    </location>
</feature>
<organism evidence="5 6">
    <name type="scientific">Gomphillus americanus</name>
    <dbReference type="NCBI Taxonomy" id="1940652"/>
    <lineage>
        <taxon>Eukaryota</taxon>
        <taxon>Fungi</taxon>
        <taxon>Dikarya</taxon>
        <taxon>Ascomycota</taxon>
        <taxon>Pezizomycotina</taxon>
        <taxon>Lecanoromycetes</taxon>
        <taxon>OSLEUM clade</taxon>
        <taxon>Ostropomycetidae</taxon>
        <taxon>Ostropales</taxon>
        <taxon>Graphidaceae</taxon>
        <taxon>Gomphilloideae</taxon>
        <taxon>Gomphillus</taxon>
    </lineage>
</organism>
<dbReference type="Gene3D" id="2.130.10.10">
    <property type="entry name" value="YVTN repeat-like/Quinoprotein amine dehydrogenase"/>
    <property type="match status" value="4"/>
</dbReference>
<feature type="repeat" description="WD" evidence="2">
    <location>
        <begin position="1144"/>
        <end position="1180"/>
    </location>
</feature>
<dbReference type="Pfam" id="PF24883">
    <property type="entry name" value="NPHP3_N"/>
    <property type="match status" value="1"/>
</dbReference>
<dbReference type="InterPro" id="IPR001680">
    <property type="entry name" value="WD40_rpt"/>
</dbReference>
<feature type="compositionally biased region" description="Acidic residues" evidence="3">
    <location>
        <begin position="1013"/>
        <end position="1026"/>
    </location>
</feature>
<dbReference type="SUPFAM" id="SSF50978">
    <property type="entry name" value="WD40 repeat-like"/>
    <property type="match status" value="1"/>
</dbReference>
<evidence type="ECO:0000313" key="6">
    <source>
        <dbReference type="Proteomes" id="UP000664169"/>
    </source>
</evidence>
<feature type="repeat" description="WD" evidence="2">
    <location>
        <begin position="1406"/>
        <end position="1437"/>
    </location>
</feature>
<dbReference type="InterPro" id="IPR056884">
    <property type="entry name" value="NPHP3-like_N"/>
</dbReference>
<dbReference type="Pfam" id="PF00400">
    <property type="entry name" value="WD40"/>
    <property type="match status" value="3"/>
</dbReference>
<name>A0A8H3IK15_9LECA</name>
<dbReference type="SUPFAM" id="SSF82171">
    <property type="entry name" value="DPP6 N-terminal domain-like"/>
    <property type="match status" value="1"/>
</dbReference>
<dbReference type="InterPro" id="IPR015943">
    <property type="entry name" value="WD40/YVTN_repeat-like_dom_sf"/>
</dbReference>
<dbReference type="OrthoDB" id="20872at2759"/>
<dbReference type="GO" id="GO:0003824">
    <property type="term" value="F:catalytic activity"/>
    <property type="evidence" value="ECO:0007669"/>
    <property type="project" value="InterPro"/>
</dbReference>
<dbReference type="SMART" id="SM00320">
    <property type="entry name" value="WD40"/>
    <property type="match status" value="7"/>
</dbReference>
<evidence type="ECO:0000313" key="5">
    <source>
        <dbReference type="EMBL" id="CAF9930907.1"/>
    </source>
</evidence>
<dbReference type="InterPro" id="IPR027417">
    <property type="entry name" value="P-loop_NTPase"/>
</dbReference>
<dbReference type="InterPro" id="IPR035994">
    <property type="entry name" value="Nucleoside_phosphorylase_sf"/>
</dbReference>
<keyword evidence="6" id="KW-1185">Reference proteome</keyword>
<evidence type="ECO:0000256" key="2">
    <source>
        <dbReference type="PROSITE-ProRule" id="PRU00221"/>
    </source>
</evidence>
<feature type="region of interest" description="Disordered" evidence="3">
    <location>
        <begin position="1011"/>
        <end position="1035"/>
    </location>
</feature>
<evidence type="ECO:0000256" key="1">
    <source>
        <dbReference type="ARBA" id="ARBA00022737"/>
    </source>
</evidence>
<dbReference type="PANTHER" id="PTHR46082">
    <property type="entry name" value="ATP/GTP-BINDING PROTEIN-RELATED"/>
    <property type="match status" value="1"/>
</dbReference>